<evidence type="ECO:0000256" key="2">
    <source>
        <dbReference type="ARBA" id="ARBA00004496"/>
    </source>
</evidence>
<dbReference type="EMBL" id="KZ819605">
    <property type="protein sequence ID" value="PWN32619.1"/>
    <property type="molecule type" value="Genomic_DNA"/>
</dbReference>
<dbReference type="GO" id="GO:0006629">
    <property type="term" value="P:lipid metabolic process"/>
    <property type="evidence" value="ECO:0007669"/>
    <property type="project" value="UniProtKB-KW"/>
</dbReference>
<evidence type="ECO:0000256" key="4">
    <source>
        <dbReference type="ARBA" id="ARBA00022490"/>
    </source>
</evidence>
<evidence type="ECO:0000256" key="8">
    <source>
        <dbReference type="ARBA" id="ARBA00023136"/>
    </source>
</evidence>
<dbReference type="Proteomes" id="UP000245771">
    <property type="component" value="Unassembled WGS sequence"/>
</dbReference>
<accession>A0A316V4W9</accession>
<evidence type="ECO:0000256" key="9">
    <source>
        <dbReference type="ARBA" id="ARBA00023242"/>
    </source>
</evidence>
<name>A0A316V4W9_9BASI</name>
<comment type="similarity">
    <text evidence="3">Belongs to the CNEP1R1 family.</text>
</comment>
<dbReference type="OrthoDB" id="5599171at2759"/>
<keyword evidence="6 11" id="KW-1133">Transmembrane helix</keyword>
<evidence type="ECO:0000313" key="13">
    <source>
        <dbReference type="Proteomes" id="UP000245771"/>
    </source>
</evidence>
<comment type="subcellular location">
    <subcellularLocation>
        <location evidence="2">Cytoplasm</location>
    </subcellularLocation>
    <subcellularLocation>
        <location evidence="1">Nucleus membrane</location>
        <topology evidence="1">Multi-pass membrane protein</topology>
    </subcellularLocation>
</comment>
<dbReference type="GO" id="GO:0005737">
    <property type="term" value="C:cytoplasm"/>
    <property type="evidence" value="ECO:0007669"/>
    <property type="project" value="UniProtKB-SubCell"/>
</dbReference>
<feature type="transmembrane region" description="Helical" evidence="11">
    <location>
        <begin position="74"/>
        <end position="96"/>
    </location>
</feature>
<evidence type="ECO:0000256" key="1">
    <source>
        <dbReference type="ARBA" id="ARBA00004232"/>
    </source>
</evidence>
<dbReference type="InterPro" id="IPR019168">
    <property type="entry name" value="NEP1-R1"/>
</dbReference>
<keyword evidence="7" id="KW-0443">Lipid metabolism</keyword>
<protein>
    <recommendedName>
        <fullName evidence="10">Transmembrane protein 188</fullName>
    </recommendedName>
</protein>
<dbReference type="GeneID" id="37018531"/>
<keyword evidence="13" id="KW-1185">Reference proteome</keyword>
<keyword evidence="5 11" id="KW-0812">Transmembrane</keyword>
<dbReference type="InParanoid" id="A0A316V4W9"/>
<dbReference type="PANTHER" id="PTHR20996:SF1">
    <property type="entry name" value="NUCLEAR ENVELOPE PHOSPHATASE-REGULATORY SUBUNIT 1"/>
    <property type="match status" value="1"/>
</dbReference>
<dbReference type="Pfam" id="PF03907">
    <property type="entry name" value="Spo7"/>
    <property type="match status" value="2"/>
</dbReference>
<organism evidence="12 13">
    <name type="scientific">Meira miltonrushii</name>
    <dbReference type="NCBI Taxonomy" id="1280837"/>
    <lineage>
        <taxon>Eukaryota</taxon>
        <taxon>Fungi</taxon>
        <taxon>Dikarya</taxon>
        <taxon>Basidiomycota</taxon>
        <taxon>Ustilaginomycotina</taxon>
        <taxon>Exobasidiomycetes</taxon>
        <taxon>Exobasidiales</taxon>
        <taxon>Brachybasidiaceae</taxon>
        <taxon>Meira</taxon>
    </lineage>
</organism>
<sequence length="209" mass="24376">MASPSGSVPYYPSADAQTYRDLLIFEERLKQNAARLVKRRKKYQTFLVLLCGAIGLFSYYVFVQPSKWQPLHYLNVTVLLITATMLLLFFASGMYAERITAANKFVPQANRSLRSFNMYLNTRAAPRKSIFSYFRQQESAFTLRRTPLHIPTIPPSSNPRGELIFSSKVSNQFREGYERYRAAFERRRAEKMQERRQSGWRGWWIFGGG</sequence>
<evidence type="ECO:0000256" key="10">
    <source>
        <dbReference type="ARBA" id="ARBA00030458"/>
    </source>
</evidence>
<dbReference type="STRING" id="1280837.A0A316V4W9"/>
<evidence type="ECO:0000256" key="11">
    <source>
        <dbReference type="SAM" id="Phobius"/>
    </source>
</evidence>
<dbReference type="GO" id="GO:0031965">
    <property type="term" value="C:nuclear membrane"/>
    <property type="evidence" value="ECO:0007669"/>
    <property type="project" value="UniProtKB-SubCell"/>
</dbReference>
<evidence type="ECO:0000256" key="6">
    <source>
        <dbReference type="ARBA" id="ARBA00022989"/>
    </source>
</evidence>
<gene>
    <name evidence="12" type="ORF">FA14DRAFT_126497</name>
</gene>
<dbReference type="RefSeq" id="XP_025352921.1">
    <property type="nucleotide sequence ID" value="XM_025496750.1"/>
</dbReference>
<keyword evidence="4" id="KW-0963">Cytoplasm</keyword>
<feature type="non-terminal residue" evidence="12">
    <location>
        <position position="209"/>
    </location>
</feature>
<dbReference type="InterPro" id="IPR005605">
    <property type="entry name" value="Spo7"/>
</dbReference>
<keyword evidence="9" id="KW-0539">Nucleus</keyword>
<evidence type="ECO:0000256" key="5">
    <source>
        <dbReference type="ARBA" id="ARBA00022692"/>
    </source>
</evidence>
<evidence type="ECO:0000256" key="7">
    <source>
        <dbReference type="ARBA" id="ARBA00023098"/>
    </source>
</evidence>
<proteinExistence type="inferred from homology"/>
<evidence type="ECO:0000313" key="12">
    <source>
        <dbReference type="EMBL" id="PWN32619.1"/>
    </source>
</evidence>
<keyword evidence="8 11" id="KW-0472">Membrane</keyword>
<reference evidence="12 13" key="1">
    <citation type="journal article" date="2018" name="Mol. Biol. Evol.">
        <title>Broad Genomic Sampling Reveals a Smut Pathogenic Ancestry of the Fungal Clade Ustilaginomycotina.</title>
        <authorList>
            <person name="Kijpornyongpan T."/>
            <person name="Mondo S.J."/>
            <person name="Barry K."/>
            <person name="Sandor L."/>
            <person name="Lee J."/>
            <person name="Lipzen A."/>
            <person name="Pangilinan J."/>
            <person name="LaButti K."/>
            <person name="Hainaut M."/>
            <person name="Henrissat B."/>
            <person name="Grigoriev I.V."/>
            <person name="Spatafora J.W."/>
            <person name="Aime M.C."/>
        </authorList>
    </citation>
    <scope>NUCLEOTIDE SEQUENCE [LARGE SCALE GENOMIC DNA]</scope>
    <source>
        <strain evidence="12 13">MCA 3882</strain>
    </source>
</reference>
<dbReference type="AlphaFoldDB" id="A0A316V4W9"/>
<dbReference type="GO" id="GO:0019888">
    <property type="term" value="F:protein phosphatase regulator activity"/>
    <property type="evidence" value="ECO:0007669"/>
    <property type="project" value="InterPro"/>
</dbReference>
<feature type="transmembrane region" description="Helical" evidence="11">
    <location>
        <begin position="45"/>
        <end position="62"/>
    </location>
</feature>
<dbReference type="GO" id="GO:0071595">
    <property type="term" value="C:Nem1-Spo7 phosphatase complex"/>
    <property type="evidence" value="ECO:0007669"/>
    <property type="project" value="InterPro"/>
</dbReference>
<dbReference type="FunCoup" id="A0A316V4W9">
    <property type="interactions" value="48"/>
</dbReference>
<dbReference type="PANTHER" id="PTHR20996">
    <property type="entry name" value="NUCLEAR ENVELOPE PHOSPHATASE-REGULATORY SUBUNIT 1"/>
    <property type="match status" value="1"/>
</dbReference>
<evidence type="ECO:0000256" key="3">
    <source>
        <dbReference type="ARBA" id="ARBA00010998"/>
    </source>
</evidence>